<sequence length="177" mass="20324">MRRALQILTRALTLSPWWKPLIGSNRRLERRVRGDRLQKKGTLAGVATEIITVADKLSTKIQKYEPSGKGLKTMALRKTLSYLKNKSDVEKLSRQLDRLQDRMQSEVLIDLRQMLKESEADMTGQLQKLNHDLQNLYRPIVAGQTKLEDLVEQKSGRIKAAITEEAQKMRENATQRA</sequence>
<accession>A0A6A5VPD3</accession>
<keyword evidence="1" id="KW-0175">Coiled coil</keyword>
<organism evidence="2 3">
    <name type="scientific">Bimuria novae-zelandiae CBS 107.79</name>
    <dbReference type="NCBI Taxonomy" id="1447943"/>
    <lineage>
        <taxon>Eukaryota</taxon>
        <taxon>Fungi</taxon>
        <taxon>Dikarya</taxon>
        <taxon>Ascomycota</taxon>
        <taxon>Pezizomycotina</taxon>
        <taxon>Dothideomycetes</taxon>
        <taxon>Pleosporomycetidae</taxon>
        <taxon>Pleosporales</taxon>
        <taxon>Massarineae</taxon>
        <taxon>Didymosphaeriaceae</taxon>
        <taxon>Bimuria</taxon>
    </lineage>
</organism>
<dbReference type="Proteomes" id="UP000800036">
    <property type="component" value="Unassembled WGS sequence"/>
</dbReference>
<dbReference type="EMBL" id="ML976671">
    <property type="protein sequence ID" value="KAF1975157.1"/>
    <property type="molecule type" value="Genomic_DNA"/>
</dbReference>
<dbReference type="OrthoDB" id="443402at2759"/>
<evidence type="ECO:0000256" key="1">
    <source>
        <dbReference type="SAM" id="Coils"/>
    </source>
</evidence>
<keyword evidence="3" id="KW-1185">Reference proteome</keyword>
<evidence type="ECO:0000313" key="2">
    <source>
        <dbReference type="EMBL" id="KAF1975157.1"/>
    </source>
</evidence>
<name>A0A6A5VPD3_9PLEO</name>
<reference evidence="2" key="1">
    <citation type="journal article" date="2020" name="Stud. Mycol.">
        <title>101 Dothideomycetes genomes: a test case for predicting lifestyles and emergence of pathogens.</title>
        <authorList>
            <person name="Haridas S."/>
            <person name="Albert R."/>
            <person name="Binder M."/>
            <person name="Bloem J."/>
            <person name="Labutti K."/>
            <person name="Salamov A."/>
            <person name="Andreopoulos B."/>
            <person name="Baker S."/>
            <person name="Barry K."/>
            <person name="Bills G."/>
            <person name="Bluhm B."/>
            <person name="Cannon C."/>
            <person name="Castanera R."/>
            <person name="Culley D."/>
            <person name="Daum C."/>
            <person name="Ezra D."/>
            <person name="Gonzalez J."/>
            <person name="Henrissat B."/>
            <person name="Kuo A."/>
            <person name="Liang C."/>
            <person name="Lipzen A."/>
            <person name="Lutzoni F."/>
            <person name="Magnuson J."/>
            <person name="Mondo S."/>
            <person name="Nolan M."/>
            <person name="Ohm R."/>
            <person name="Pangilinan J."/>
            <person name="Park H.-J."/>
            <person name="Ramirez L."/>
            <person name="Alfaro M."/>
            <person name="Sun H."/>
            <person name="Tritt A."/>
            <person name="Yoshinaga Y."/>
            <person name="Zwiers L.-H."/>
            <person name="Turgeon B."/>
            <person name="Goodwin S."/>
            <person name="Spatafora J."/>
            <person name="Crous P."/>
            <person name="Grigoriev I."/>
        </authorList>
    </citation>
    <scope>NUCLEOTIDE SEQUENCE</scope>
    <source>
        <strain evidence="2">CBS 107.79</strain>
    </source>
</reference>
<gene>
    <name evidence="2" type="ORF">BU23DRAFT_634184</name>
</gene>
<feature type="coiled-coil region" evidence="1">
    <location>
        <begin position="82"/>
        <end position="109"/>
    </location>
</feature>
<protein>
    <submittedName>
        <fullName evidence="2">Uncharacterized protein</fullName>
    </submittedName>
</protein>
<dbReference type="AlphaFoldDB" id="A0A6A5VPD3"/>
<evidence type="ECO:0000313" key="3">
    <source>
        <dbReference type="Proteomes" id="UP000800036"/>
    </source>
</evidence>
<proteinExistence type="predicted"/>